<dbReference type="AlphaFoldDB" id="A0AAD7PB41"/>
<dbReference type="GO" id="GO:0005516">
    <property type="term" value="F:calmodulin binding"/>
    <property type="evidence" value="ECO:0007669"/>
    <property type="project" value="UniProtKB-KW"/>
</dbReference>
<name>A0AAD7PB41_QUISA</name>
<organism evidence="4 5">
    <name type="scientific">Quillaja saponaria</name>
    <name type="common">Soap bark tree</name>
    <dbReference type="NCBI Taxonomy" id="32244"/>
    <lineage>
        <taxon>Eukaryota</taxon>
        <taxon>Viridiplantae</taxon>
        <taxon>Streptophyta</taxon>
        <taxon>Embryophyta</taxon>
        <taxon>Tracheophyta</taxon>
        <taxon>Spermatophyta</taxon>
        <taxon>Magnoliopsida</taxon>
        <taxon>eudicotyledons</taxon>
        <taxon>Gunneridae</taxon>
        <taxon>Pentapetalae</taxon>
        <taxon>rosids</taxon>
        <taxon>fabids</taxon>
        <taxon>Fabales</taxon>
        <taxon>Quillajaceae</taxon>
        <taxon>Quillaja</taxon>
    </lineage>
</organism>
<proteinExistence type="inferred from homology"/>
<reference evidence="4" key="1">
    <citation type="journal article" date="2023" name="Science">
        <title>Elucidation of the pathway for biosynthesis of saponin adjuvants from the soapbark tree.</title>
        <authorList>
            <person name="Reed J."/>
            <person name="Orme A."/>
            <person name="El-Demerdash A."/>
            <person name="Owen C."/>
            <person name="Martin L.B.B."/>
            <person name="Misra R.C."/>
            <person name="Kikuchi S."/>
            <person name="Rejzek M."/>
            <person name="Martin A.C."/>
            <person name="Harkess A."/>
            <person name="Leebens-Mack J."/>
            <person name="Louveau T."/>
            <person name="Stephenson M.J."/>
            <person name="Osbourn A."/>
        </authorList>
    </citation>
    <scope>NUCLEOTIDE SEQUENCE</scope>
    <source>
        <strain evidence="4">S10</strain>
    </source>
</reference>
<comment type="caution">
    <text evidence="4">The sequence shown here is derived from an EMBL/GenBank/DDBJ whole genome shotgun (WGS) entry which is preliminary data.</text>
</comment>
<dbReference type="PANTHER" id="PTHR32295:SF260">
    <property type="entry name" value="CALMODULIN-BINDING PROTEIN"/>
    <property type="match status" value="1"/>
</dbReference>
<sequence>MTSKCWLRTILNLKKAKEDKSKQLHSSTEKVNGSSHEATSSVTNSAVPARPIEDLAATRIQTAFRSFRARKMLHNLKGAVRFQGLTQDYTVREQATTALSYIHSWSRIQNQISIRRLCRVTEARIRQKKLENQLKLDAKLHELEVEWCNGSETMEEIKARIQQREVAAVKRERAMAYAFSHQWRPNCSHYFGQDSYSLCKENWGWSWMERWIAVRPWEIRIHIQPPKPNKLHTQQLSKSDEVTNHPEIKIDSAKAAASNGTETEKGKDDCTTELWKNKIPIYA</sequence>
<feature type="region of interest" description="Disordered" evidence="3">
    <location>
        <begin position="18"/>
        <end position="45"/>
    </location>
</feature>
<protein>
    <submittedName>
        <fullName evidence="4">Protein IQ-DOMAIN 1</fullName>
    </submittedName>
</protein>
<evidence type="ECO:0000256" key="1">
    <source>
        <dbReference type="ARBA" id="ARBA00022860"/>
    </source>
</evidence>
<comment type="similarity">
    <text evidence="2">Belongs to the IQD family.</text>
</comment>
<gene>
    <name evidence="4" type="ORF">O6P43_029158</name>
</gene>
<accession>A0AAD7PB41</accession>
<dbReference type="Proteomes" id="UP001163823">
    <property type="component" value="Chromosome 12"/>
</dbReference>
<keyword evidence="5" id="KW-1185">Reference proteome</keyword>
<evidence type="ECO:0000313" key="4">
    <source>
        <dbReference type="EMBL" id="KAJ7948717.1"/>
    </source>
</evidence>
<dbReference type="EMBL" id="JARAOO010000012">
    <property type="protein sequence ID" value="KAJ7948717.1"/>
    <property type="molecule type" value="Genomic_DNA"/>
</dbReference>
<feature type="compositionally biased region" description="Polar residues" evidence="3">
    <location>
        <begin position="24"/>
        <end position="45"/>
    </location>
</feature>
<evidence type="ECO:0000313" key="5">
    <source>
        <dbReference type="Proteomes" id="UP001163823"/>
    </source>
</evidence>
<evidence type="ECO:0000256" key="3">
    <source>
        <dbReference type="SAM" id="MobiDB-lite"/>
    </source>
</evidence>
<dbReference type="KEGG" id="qsa:O6P43_029158"/>
<dbReference type="PANTHER" id="PTHR32295">
    <property type="entry name" value="IQ-DOMAIN 5-RELATED"/>
    <property type="match status" value="1"/>
</dbReference>
<dbReference type="PROSITE" id="PS50096">
    <property type="entry name" value="IQ"/>
    <property type="match status" value="1"/>
</dbReference>
<keyword evidence="1" id="KW-0112">Calmodulin-binding</keyword>
<evidence type="ECO:0000256" key="2">
    <source>
        <dbReference type="ARBA" id="ARBA00024341"/>
    </source>
</evidence>